<dbReference type="PANTHER" id="PTHR43630:SF2">
    <property type="entry name" value="GLYCOSYLTRANSFERASE"/>
    <property type="match status" value="1"/>
</dbReference>
<dbReference type="GO" id="GO:0016740">
    <property type="term" value="F:transferase activity"/>
    <property type="evidence" value="ECO:0007669"/>
    <property type="project" value="UniProtKB-KW"/>
</dbReference>
<sequence>MTKISVVLAVFNEEENLRQCLDSIRDLAWEIVIVDGGSTDKTLEIARDFGARLLKTDNPPIFHINKNKAIDAAVGDWILQLDADEVVTGELKKEIMEVTKQKSDFNGFWIPRKNFFLGRFLKKGGQYPDYTVRLYKKGKGRLPAKDVHEQAVVEGKMGYLKADLLHFRDKTFAKYLEGFNRYTDIMVMQIEHKDLKNNFFAILNFLFLKPFFWFIKAYFRHLGFMDGFPGFIFALFSSLRFPVSYIKYRINYTR</sequence>
<proteinExistence type="predicted"/>
<feature type="domain" description="Glycosyltransferase 2-like" evidence="2">
    <location>
        <begin position="5"/>
        <end position="116"/>
    </location>
</feature>
<keyword evidence="3" id="KW-0808">Transferase</keyword>
<dbReference type="AlphaFoldDB" id="A0A0G0K9E9"/>
<gene>
    <name evidence="3" type="ORF">US99_C0078G0006</name>
</gene>
<dbReference type="Proteomes" id="UP000034324">
    <property type="component" value="Unassembled WGS sequence"/>
</dbReference>
<keyword evidence="1" id="KW-1133">Transmembrane helix</keyword>
<evidence type="ECO:0000313" key="4">
    <source>
        <dbReference type="Proteomes" id="UP000034324"/>
    </source>
</evidence>
<accession>A0A0G0K9E9</accession>
<comment type="caution">
    <text evidence="3">The sequence shown here is derived from an EMBL/GenBank/DDBJ whole genome shotgun (WGS) entry which is preliminary data.</text>
</comment>
<evidence type="ECO:0000256" key="1">
    <source>
        <dbReference type="SAM" id="Phobius"/>
    </source>
</evidence>
<keyword evidence="1" id="KW-0472">Membrane</keyword>
<protein>
    <submittedName>
        <fullName evidence="3">Lipopolysaccharide biosynthesis glycosyltransferase</fullName>
    </submittedName>
</protein>
<dbReference type="CDD" id="cd02511">
    <property type="entry name" value="Beta4Glucosyltransferase"/>
    <property type="match status" value="1"/>
</dbReference>
<dbReference type="EMBL" id="LBVC01000078">
    <property type="protein sequence ID" value="KKQ76278.1"/>
    <property type="molecule type" value="Genomic_DNA"/>
</dbReference>
<dbReference type="InterPro" id="IPR029044">
    <property type="entry name" value="Nucleotide-diphossugar_trans"/>
</dbReference>
<reference evidence="3 4" key="1">
    <citation type="journal article" date="2015" name="Nature">
        <title>rRNA introns, odd ribosomes, and small enigmatic genomes across a large radiation of phyla.</title>
        <authorList>
            <person name="Brown C.T."/>
            <person name="Hug L.A."/>
            <person name="Thomas B.C."/>
            <person name="Sharon I."/>
            <person name="Castelle C.J."/>
            <person name="Singh A."/>
            <person name="Wilkins M.J."/>
            <person name="Williams K.H."/>
            <person name="Banfield J.F."/>
        </authorList>
    </citation>
    <scope>NUCLEOTIDE SEQUENCE [LARGE SCALE GENOMIC DNA]</scope>
</reference>
<evidence type="ECO:0000313" key="3">
    <source>
        <dbReference type="EMBL" id="KKQ76278.1"/>
    </source>
</evidence>
<dbReference type="SUPFAM" id="SSF53448">
    <property type="entry name" value="Nucleotide-diphospho-sugar transferases"/>
    <property type="match status" value="1"/>
</dbReference>
<dbReference type="InterPro" id="IPR001173">
    <property type="entry name" value="Glyco_trans_2-like"/>
</dbReference>
<dbReference type="Pfam" id="PF00535">
    <property type="entry name" value="Glycos_transf_2"/>
    <property type="match status" value="1"/>
</dbReference>
<dbReference type="Gene3D" id="3.90.550.10">
    <property type="entry name" value="Spore Coat Polysaccharide Biosynthesis Protein SpsA, Chain A"/>
    <property type="match status" value="1"/>
</dbReference>
<feature type="transmembrane region" description="Helical" evidence="1">
    <location>
        <begin position="227"/>
        <end position="246"/>
    </location>
</feature>
<keyword evidence="1" id="KW-0812">Transmembrane</keyword>
<evidence type="ECO:0000259" key="2">
    <source>
        <dbReference type="Pfam" id="PF00535"/>
    </source>
</evidence>
<name>A0A0G0K9E9_9BACT</name>
<dbReference type="PANTHER" id="PTHR43630">
    <property type="entry name" value="POLY-BETA-1,6-N-ACETYL-D-GLUCOSAMINE SYNTHASE"/>
    <property type="match status" value="1"/>
</dbReference>
<organism evidence="3 4">
    <name type="scientific">Candidatus Daviesbacteria bacterium GW2011_GWF2_38_6</name>
    <dbReference type="NCBI Taxonomy" id="1618432"/>
    <lineage>
        <taxon>Bacteria</taxon>
        <taxon>Candidatus Daviesiibacteriota</taxon>
    </lineage>
</organism>